<dbReference type="RefSeq" id="WP_006522948.1">
    <property type="nucleotide sequence ID" value="NC_021184.1"/>
</dbReference>
<dbReference type="PANTHER" id="PTHR48100">
    <property type="entry name" value="BROAD-SPECIFICITY PHOSPHATASE YOR283W-RELATED"/>
    <property type="match status" value="1"/>
</dbReference>
<proteinExistence type="predicted"/>
<dbReference type="HOGENOM" id="CLU_033323_8_4_9"/>
<dbReference type="SUPFAM" id="SSF53254">
    <property type="entry name" value="Phosphoglycerate mutase-like"/>
    <property type="match status" value="1"/>
</dbReference>
<sequence>MLIYLVRHGEIDTGRQKRFIGQIDLPLTSAGVRQAEMLRDRLAGITLAGIYCSDLSRSLLTAQIIAEVHSVSPVADIDLREICLGEWEGRSFADMRQKNPAEFARRGADIAGYIPPGGESFSAFSCRIMTAFNRLVNSVDGDLLLVGHAGVNRVIISQLLGMPLHNIFHICQDYGCLNILYRNNGGYRLKLLNSLEHIDRSLFCK</sequence>
<accession>R4KH50</accession>
<evidence type="ECO:0000313" key="2">
    <source>
        <dbReference type="Proteomes" id="UP000013520"/>
    </source>
</evidence>
<dbReference type="eggNOG" id="COG0406">
    <property type="taxonomic scope" value="Bacteria"/>
</dbReference>
<organism evidence="1 2">
    <name type="scientific">Desulfoscipio gibsoniae DSM 7213</name>
    <dbReference type="NCBI Taxonomy" id="767817"/>
    <lineage>
        <taxon>Bacteria</taxon>
        <taxon>Bacillati</taxon>
        <taxon>Bacillota</taxon>
        <taxon>Clostridia</taxon>
        <taxon>Eubacteriales</taxon>
        <taxon>Desulfallaceae</taxon>
        <taxon>Desulfoscipio</taxon>
    </lineage>
</organism>
<dbReference type="EMBL" id="CP003273">
    <property type="protein sequence ID" value="AGK99864.1"/>
    <property type="molecule type" value="Genomic_DNA"/>
</dbReference>
<dbReference type="AlphaFoldDB" id="R4KH50"/>
<protein>
    <submittedName>
        <fullName evidence="1">Fructose-2,6-bisphosphatase</fullName>
    </submittedName>
</protein>
<dbReference type="PIRSF" id="PIRSF000709">
    <property type="entry name" value="6PFK_2-Ptase"/>
    <property type="match status" value="1"/>
</dbReference>
<dbReference type="Pfam" id="PF00300">
    <property type="entry name" value="His_Phos_1"/>
    <property type="match status" value="1"/>
</dbReference>
<name>R4KH50_9FIRM</name>
<dbReference type="GO" id="GO:0016791">
    <property type="term" value="F:phosphatase activity"/>
    <property type="evidence" value="ECO:0007669"/>
    <property type="project" value="TreeGrafter"/>
</dbReference>
<dbReference type="InterPro" id="IPR013078">
    <property type="entry name" value="His_Pase_superF_clade-1"/>
</dbReference>
<evidence type="ECO:0000313" key="1">
    <source>
        <dbReference type="EMBL" id="AGK99864.1"/>
    </source>
</evidence>
<gene>
    <name evidence="1" type="ORF">Desgi_0279</name>
</gene>
<dbReference type="InterPro" id="IPR029033">
    <property type="entry name" value="His_PPase_superfam"/>
</dbReference>
<dbReference type="Gene3D" id="3.40.50.1240">
    <property type="entry name" value="Phosphoglycerate mutase-like"/>
    <property type="match status" value="1"/>
</dbReference>
<dbReference type="PANTHER" id="PTHR48100:SF10">
    <property type="entry name" value="2-CARBOXY-D-ARABINITOL-1-PHOSPHATASE-RELATED"/>
    <property type="match status" value="1"/>
</dbReference>
<dbReference type="SMART" id="SM00855">
    <property type="entry name" value="PGAM"/>
    <property type="match status" value="1"/>
</dbReference>
<dbReference type="STRING" id="767817.Desgi_0279"/>
<dbReference type="Proteomes" id="UP000013520">
    <property type="component" value="Chromosome"/>
</dbReference>
<dbReference type="CDD" id="cd07067">
    <property type="entry name" value="HP_PGM_like"/>
    <property type="match status" value="1"/>
</dbReference>
<dbReference type="InterPro" id="IPR050275">
    <property type="entry name" value="PGM_Phosphatase"/>
</dbReference>
<dbReference type="KEGG" id="dgi:Desgi_0279"/>
<keyword evidence="2" id="KW-1185">Reference proteome</keyword>
<reference evidence="1 2" key="1">
    <citation type="submission" date="2012-01" db="EMBL/GenBank/DDBJ databases">
        <title>Complete sequence of Desulfotomaculum gibsoniae DSM 7213.</title>
        <authorList>
            <consortium name="US DOE Joint Genome Institute"/>
            <person name="Lucas S."/>
            <person name="Han J."/>
            <person name="Lapidus A."/>
            <person name="Cheng J.-F."/>
            <person name="Goodwin L."/>
            <person name="Pitluck S."/>
            <person name="Peters L."/>
            <person name="Ovchinnikova G."/>
            <person name="Teshima H."/>
            <person name="Detter J.C."/>
            <person name="Han C."/>
            <person name="Tapia R."/>
            <person name="Land M."/>
            <person name="Hauser L."/>
            <person name="Kyrpides N."/>
            <person name="Ivanova N."/>
            <person name="Pagani I."/>
            <person name="Parshina S."/>
            <person name="Plugge C."/>
            <person name="Muyzer G."/>
            <person name="Kuever J."/>
            <person name="Ivanova A."/>
            <person name="Nazina T."/>
            <person name="Klenk H.-P."/>
            <person name="Brambilla E."/>
            <person name="Spring S."/>
            <person name="Stams A.F."/>
            <person name="Woyke T."/>
        </authorList>
    </citation>
    <scope>NUCLEOTIDE SEQUENCE [LARGE SCALE GENOMIC DNA]</scope>
    <source>
        <strain evidence="1 2">DSM 7213</strain>
    </source>
</reference>